<dbReference type="InterPro" id="IPR003593">
    <property type="entry name" value="AAA+_ATPase"/>
</dbReference>
<dbReference type="InterPro" id="IPR027417">
    <property type="entry name" value="P-loop_NTPase"/>
</dbReference>
<evidence type="ECO:0000313" key="7">
    <source>
        <dbReference type="Proteomes" id="UP000256650"/>
    </source>
</evidence>
<accession>A0A3D8IIX8</accession>
<dbReference type="InterPro" id="IPR030679">
    <property type="entry name" value="ABC_ATPase_HisP-typ"/>
</dbReference>
<dbReference type="RefSeq" id="WP_115550856.1">
    <property type="nucleotide sequence ID" value="NZ_CAPHNE010000046.1"/>
</dbReference>
<evidence type="ECO:0000256" key="3">
    <source>
        <dbReference type="ARBA" id="ARBA00022741"/>
    </source>
</evidence>
<dbReference type="GO" id="GO:0015424">
    <property type="term" value="F:ABC-type amino acid transporter activity"/>
    <property type="evidence" value="ECO:0007669"/>
    <property type="project" value="InterPro"/>
</dbReference>
<dbReference type="Gene3D" id="3.40.50.300">
    <property type="entry name" value="P-loop containing nucleotide triphosphate hydrolases"/>
    <property type="match status" value="1"/>
</dbReference>
<feature type="domain" description="ABC transporter" evidence="5">
    <location>
        <begin position="2"/>
        <end position="272"/>
    </location>
</feature>
<dbReference type="Proteomes" id="UP000256650">
    <property type="component" value="Unassembled WGS sequence"/>
</dbReference>
<dbReference type="GO" id="GO:0005524">
    <property type="term" value="F:ATP binding"/>
    <property type="evidence" value="ECO:0007669"/>
    <property type="project" value="UniProtKB-KW"/>
</dbReference>
<keyword evidence="7" id="KW-1185">Reference proteome</keyword>
<dbReference type="AlphaFoldDB" id="A0A3D8IIX8"/>
<dbReference type="SMART" id="SM00382">
    <property type="entry name" value="AAA"/>
    <property type="match status" value="1"/>
</dbReference>
<evidence type="ECO:0000256" key="4">
    <source>
        <dbReference type="ARBA" id="ARBA00022840"/>
    </source>
</evidence>
<dbReference type="GO" id="GO:0016887">
    <property type="term" value="F:ATP hydrolysis activity"/>
    <property type="evidence" value="ECO:0007669"/>
    <property type="project" value="InterPro"/>
</dbReference>
<keyword evidence="3" id="KW-0547">Nucleotide-binding</keyword>
<dbReference type="GeneID" id="82534984"/>
<comment type="similarity">
    <text evidence="1">Belongs to the ABC transporter superfamily.</text>
</comment>
<sequence length="277" mass="31210">MISVRNLVKKYYESSTKEDKSEKIVLNGLNVEFQRGEKVVIVGPSGSGKSTFLRCLNLLEIPDSGEIWLDNRRISEISIDLYPELANLKGKALNLAIKEYDKKDRQDINEARAKMGMVFQHFNLFNNLNVIENITLAPIKLKKMSVGEAKEVGLALLQRVGLYDKAYEYPSRLSGGQKQRVAIARSLAMKPEVILFDEPTSALDPEMVGGVLSLMKSLADEGMSMVCVTHEMGFAKEVATRVLFMEGGKILEDSPPMEFFDSPKNERLQYFLSHIRR</sequence>
<dbReference type="InterPro" id="IPR050086">
    <property type="entry name" value="MetN_ABC_transporter-like"/>
</dbReference>
<evidence type="ECO:0000259" key="5">
    <source>
        <dbReference type="PROSITE" id="PS50893"/>
    </source>
</evidence>
<evidence type="ECO:0000313" key="6">
    <source>
        <dbReference type="EMBL" id="RDU64521.1"/>
    </source>
</evidence>
<dbReference type="PIRSF" id="PIRSF039085">
    <property type="entry name" value="ABC_ATPase_HisP"/>
    <property type="match status" value="1"/>
</dbReference>
<reference evidence="6 7" key="1">
    <citation type="submission" date="2018-04" db="EMBL/GenBank/DDBJ databases">
        <title>Novel Campyloabacter and Helicobacter Species and Strains.</title>
        <authorList>
            <person name="Mannion A.J."/>
            <person name="Shen Z."/>
            <person name="Fox J.G."/>
        </authorList>
    </citation>
    <scope>NUCLEOTIDE SEQUENCE [LARGE SCALE GENOMIC DNA]</scope>
    <source>
        <strain evidence="6 7">MIT 99-5101</strain>
    </source>
</reference>
<dbReference type="OrthoDB" id="9814623at2"/>
<dbReference type="CDD" id="cd03262">
    <property type="entry name" value="ABC_HisP_GlnQ"/>
    <property type="match status" value="1"/>
</dbReference>
<dbReference type="InterPro" id="IPR003439">
    <property type="entry name" value="ABC_transporter-like_ATP-bd"/>
</dbReference>
<protein>
    <submittedName>
        <fullName evidence="6">Polar amino acid ABC transporter ATP-binding protein</fullName>
    </submittedName>
</protein>
<dbReference type="PROSITE" id="PS50893">
    <property type="entry name" value="ABC_TRANSPORTER_2"/>
    <property type="match status" value="1"/>
</dbReference>
<gene>
    <name evidence="6" type="ORF">CQA43_01610</name>
</gene>
<organism evidence="6 7">
    <name type="scientific">Helicobacter ganmani</name>
    <dbReference type="NCBI Taxonomy" id="60246"/>
    <lineage>
        <taxon>Bacteria</taxon>
        <taxon>Pseudomonadati</taxon>
        <taxon>Campylobacterota</taxon>
        <taxon>Epsilonproteobacteria</taxon>
        <taxon>Campylobacterales</taxon>
        <taxon>Helicobacteraceae</taxon>
        <taxon>Helicobacter</taxon>
    </lineage>
</organism>
<evidence type="ECO:0000256" key="2">
    <source>
        <dbReference type="ARBA" id="ARBA00022448"/>
    </source>
</evidence>
<dbReference type="SUPFAM" id="SSF52540">
    <property type="entry name" value="P-loop containing nucleoside triphosphate hydrolases"/>
    <property type="match status" value="1"/>
</dbReference>
<evidence type="ECO:0000256" key="1">
    <source>
        <dbReference type="ARBA" id="ARBA00005417"/>
    </source>
</evidence>
<keyword evidence="2" id="KW-0813">Transport</keyword>
<dbReference type="Pfam" id="PF00005">
    <property type="entry name" value="ABC_tran"/>
    <property type="match status" value="1"/>
</dbReference>
<dbReference type="PANTHER" id="PTHR43166:SF37">
    <property type="entry name" value="ARGININE TRANSPORT ATP-BINDING PROTEIN ARTM"/>
    <property type="match status" value="1"/>
</dbReference>
<dbReference type="PROSITE" id="PS00211">
    <property type="entry name" value="ABC_TRANSPORTER_1"/>
    <property type="match status" value="1"/>
</dbReference>
<comment type="caution">
    <text evidence="6">The sequence shown here is derived from an EMBL/GenBank/DDBJ whole genome shotgun (WGS) entry which is preliminary data.</text>
</comment>
<dbReference type="EMBL" id="NXLS01000001">
    <property type="protein sequence ID" value="RDU64521.1"/>
    <property type="molecule type" value="Genomic_DNA"/>
</dbReference>
<dbReference type="PANTHER" id="PTHR43166">
    <property type="entry name" value="AMINO ACID IMPORT ATP-BINDING PROTEIN"/>
    <property type="match status" value="1"/>
</dbReference>
<proteinExistence type="inferred from homology"/>
<dbReference type="InterPro" id="IPR017871">
    <property type="entry name" value="ABC_transporter-like_CS"/>
</dbReference>
<name>A0A3D8IIX8_9HELI</name>
<keyword evidence="4 6" id="KW-0067">ATP-binding</keyword>